<name>A0ABR7L5S8_9PSEU</name>
<gene>
    <name evidence="3" type="ORF">GPZ80_12745</name>
</gene>
<dbReference type="EMBL" id="JABVED010000006">
    <property type="protein sequence ID" value="MBC6448035.1"/>
    <property type="molecule type" value="Genomic_DNA"/>
</dbReference>
<keyword evidence="4" id="KW-1185">Reference proteome</keyword>
<dbReference type="Proteomes" id="UP000734823">
    <property type="component" value="Unassembled WGS sequence"/>
</dbReference>
<reference evidence="3 4" key="1">
    <citation type="submission" date="2020-06" db="EMBL/GenBank/DDBJ databases">
        <title>Actinokineospora xiongansis sp. nov., isolated from soil of Baiyangdian.</title>
        <authorList>
            <person name="Zhang X."/>
        </authorList>
    </citation>
    <scope>NUCLEOTIDE SEQUENCE [LARGE SCALE GENOMIC DNA]</scope>
    <source>
        <strain evidence="3 4">HBU206404</strain>
    </source>
</reference>
<dbReference type="RefSeq" id="WP_187220536.1">
    <property type="nucleotide sequence ID" value="NZ_JABVED010000006.1"/>
</dbReference>
<evidence type="ECO:0000256" key="1">
    <source>
        <dbReference type="SAM" id="MobiDB-lite"/>
    </source>
</evidence>
<organism evidence="3 4">
    <name type="scientific">Actinokineospora xionganensis</name>
    <dbReference type="NCBI Taxonomy" id="2684470"/>
    <lineage>
        <taxon>Bacteria</taxon>
        <taxon>Bacillati</taxon>
        <taxon>Actinomycetota</taxon>
        <taxon>Actinomycetes</taxon>
        <taxon>Pseudonocardiales</taxon>
        <taxon>Pseudonocardiaceae</taxon>
        <taxon>Actinokineospora</taxon>
    </lineage>
</organism>
<comment type="caution">
    <text evidence="3">The sequence shown here is derived from an EMBL/GenBank/DDBJ whole genome shotgun (WGS) entry which is preliminary data.</text>
</comment>
<sequence>MRRPNPLQWVYYAYGGRLPDDYRDWVLHDATTRTWLLRYASRIVVQALPWLVAGFLLLTWLTPVPVLPTLGALGLGLLLSLYFTVTSADELSEARLTQHGFPPGTGKESRRRDTGSSWGRWRKS</sequence>
<feature type="transmembrane region" description="Helical" evidence="2">
    <location>
        <begin position="43"/>
        <end position="61"/>
    </location>
</feature>
<evidence type="ECO:0000256" key="2">
    <source>
        <dbReference type="SAM" id="Phobius"/>
    </source>
</evidence>
<keyword evidence="2" id="KW-0812">Transmembrane</keyword>
<accession>A0ABR7L5S8</accession>
<keyword evidence="2" id="KW-0472">Membrane</keyword>
<feature type="transmembrane region" description="Helical" evidence="2">
    <location>
        <begin position="67"/>
        <end position="85"/>
    </location>
</feature>
<evidence type="ECO:0000313" key="4">
    <source>
        <dbReference type="Proteomes" id="UP000734823"/>
    </source>
</evidence>
<feature type="region of interest" description="Disordered" evidence="1">
    <location>
        <begin position="96"/>
        <end position="124"/>
    </location>
</feature>
<keyword evidence="2" id="KW-1133">Transmembrane helix</keyword>
<protein>
    <submittedName>
        <fullName evidence="3">DUF5313 family protein</fullName>
    </submittedName>
</protein>
<evidence type="ECO:0000313" key="3">
    <source>
        <dbReference type="EMBL" id="MBC6448035.1"/>
    </source>
</evidence>
<dbReference type="InterPro" id="IPR035197">
    <property type="entry name" value="DUF5313"/>
</dbReference>
<proteinExistence type="predicted"/>
<dbReference type="Pfam" id="PF17240">
    <property type="entry name" value="DUF5313"/>
    <property type="match status" value="1"/>
</dbReference>